<dbReference type="OrthoDB" id="1920894at2759"/>
<evidence type="ECO:0000313" key="2">
    <source>
        <dbReference type="EMBL" id="KAH7300294.1"/>
    </source>
</evidence>
<dbReference type="Pfam" id="PF10539">
    <property type="entry name" value="Dev_Cell_Death"/>
    <property type="match status" value="1"/>
</dbReference>
<proteinExistence type="predicted"/>
<organism evidence="2 3">
    <name type="scientific">Ceratopteris richardii</name>
    <name type="common">Triangle waterfern</name>
    <dbReference type="NCBI Taxonomy" id="49495"/>
    <lineage>
        <taxon>Eukaryota</taxon>
        <taxon>Viridiplantae</taxon>
        <taxon>Streptophyta</taxon>
        <taxon>Embryophyta</taxon>
        <taxon>Tracheophyta</taxon>
        <taxon>Polypodiopsida</taxon>
        <taxon>Polypodiidae</taxon>
        <taxon>Polypodiales</taxon>
        <taxon>Pteridineae</taxon>
        <taxon>Pteridaceae</taxon>
        <taxon>Parkerioideae</taxon>
        <taxon>Ceratopteris</taxon>
    </lineage>
</organism>
<evidence type="ECO:0000313" key="3">
    <source>
        <dbReference type="Proteomes" id="UP000825935"/>
    </source>
</evidence>
<dbReference type="PROSITE" id="PS51222">
    <property type="entry name" value="DCD"/>
    <property type="match status" value="1"/>
</dbReference>
<dbReference type="SMART" id="SM00767">
    <property type="entry name" value="DCD"/>
    <property type="match status" value="1"/>
</dbReference>
<dbReference type="PANTHER" id="PTHR46444">
    <property type="entry name" value="DCD (DEVELOPMENT AND CELL DEATH) DOMAIN PROTEIN-RELATED"/>
    <property type="match status" value="1"/>
</dbReference>
<gene>
    <name evidence="2" type="ORF">KP509_24G054900</name>
</gene>
<dbReference type="Proteomes" id="UP000825935">
    <property type="component" value="Chromosome 24"/>
</dbReference>
<dbReference type="AlphaFoldDB" id="A0A8T2RX62"/>
<reference evidence="2" key="1">
    <citation type="submission" date="2021-08" db="EMBL/GenBank/DDBJ databases">
        <title>WGS assembly of Ceratopteris richardii.</title>
        <authorList>
            <person name="Marchant D.B."/>
            <person name="Chen G."/>
            <person name="Jenkins J."/>
            <person name="Shu S."/>
            <person name="Leebens-Mack J."/>
            <person name="Grimwood J."/>
            <person name="Schmutz J."/>
            <person name="Soltis P."/>
            <person name="Soltis D."/>
            <person name="Chen Z.-H."/>
        </authorList>
    </citation>
    <scope>NUCLEOTIDE SEQUENCE</scope>
    <source>
        <strain evidence="2">Whitten #5841</strain>
        <tissue evidence="2">Leaf</tissue>
    </source>
</reference>
<evidence type="ECO:0000259" key="1">
    <source>
        <dbReference type="PROSITE" id="PS51222"/>
    </source>
</evidence>
<comment type="caution">
    <text evidence="2">The sequence shown here is derived from an EMBL/GenBank/DDBJ whole genome shotgun (WGS) entry which is preliminary data.</text>
</comment>
<keyword evidence="3" id="KW-1185">Reference proteome</keyword>
<accession>A0A8T2RX62</accession>
<dbReference type="EMBL" id="CM035429">
    <property type="protein sequence ID" value="KAH7300294.1"/>
    <property type="molecule type" value="Genomic_DNA"/>
</dbReference>
<protein>
    <recommendedName>
        <fullName evidence="1">DCD domain-containing protein</fullName>
    </recommendedName>
</protein>
<sequence length="410" mass="45659">MEFSEGQFQAYGQSDAYDEKNPSRESVNTDVSSDFGQCAGLIFMCDESTKVDCFKYRVFGLPKSRKDLVDMLATGMYLFLFDAKLKVLHGIYAASSAGGFNLEPKAFGGSFPCQVKFHIVKECKPLAEDVFKEAIQENYFSARRFRLELTSLQVQKLVNLFNPMRHCGSNIKEPCTSIIPNRRIVSPVETSQTCLDQLLECDLSCQTAGPLVDVNMRNSCSHLVMNCCPSRNYKPMCSVKDLTRGSAVYGFLTPDLSRNNHKLSGFSLPKDHEHCMCIESESEVFQGTVIPCNGNLYERSDHVCCKQNSSHPTSMSQSLCEAVCIEAFEGSSLACKFDDQAEVHPRSAILRYSLLGYGSEDGCQRLHHGLPVCDQVQASGIIVRPSPKAQVTCMYRMSSDCHWHGGHLDD</sequence>
<name>A0A8T2RX62_CERRI</name>
<dbReference type="InterPro" id="IPR013989">
    <property type="entry name" value="Dev_and_cell_death_domain"/>
</dbReference>
<dbReference type="PANTHER" id="PTHR46444:SF19">
    <property type="entry name" value="OS02G0745600 PROTEIN"/>
    <property type="match status" value="1"/>
</dbReference>
<feature type="domain" description="DCD" evidence="1">
    <location>
        <begin position="36"/>
        <end position="163"/>
    </location>
</feature>